<keyword evidence="1" id="KW-0732">Signal</keyword>
<name>A0A0N5AJU0_9BILA</name>
<dbReference type="WBParaSite" id="SMUV_0000473601-mRNA-1">
    <property type="protein sequence ID" value="SMUV_0000473601-mRNA-1"/>
    <property type="gene ID" value="SMUV_0000473601"/>
</dbReference>
<reference evidence="3" key="1">
    <citation type="submission" date="2017-02" db="UniProtKB">
        <authorList>
            <consortium name="WormBaseParasite"/>
        </authorList>
    </citation>
    <scope>IDENTIFICATION</scope>
</reference>
<sequence length="201" mass="22829">MTVGNLLFIILCFSNLKFSNASWYDQFVGEIKNFLSKSEHTIRQEWETRKEDVKVAIEKTKIALGNVVTTIGNNGEKIKSKFLRTAETTLKGAGDEKTTLLFAVMALVQFLFYFPVESFFSEVPKTVDSGFRGLATKAEEGVSWIFRNIICPILCCGCCLSQCINSINDQLQRYFKRKRSRDPRVIVLKGIDPDDPKDHLV</sequence>
<dbReference type="AlphaFoldDB" id="A0A0N5AJU0"/>
<feature type="signal peptide" evidence="1">
    <location>
        <begin position="1"/>
        <end position="21"/>
    </location>
</feature>
<protein>
    <submittedName>
        <fullName evidence="3">Tryptophan-rich basic protein</fullName>
    </submittedName>
</protein>
<feature type="chain" id="PRO_5005893133" evidence="1">
    <location>
        <begin position="22"/>
        <end position="201"/>
    </location>
</feature>
<proteinExistence type="predicted"/>
<keyword evidence="2" id="KW-1185">Reference proteome</keyword>
<evidence type="ECO:0000256" key="1">
    <source>
        <dbReference type="SAM" id="SignalP"/>
    </source>
</evidence>
<evidence type="ECO:0000313" key="3">
    <source>
        <dbReference type="WBParaSite" id="SMUV_0000473601-mRNA-1"/>
    </source>
</evidence>
<accession>A0A0N5AJU0</accession>
<organism evidence="2 3">
    <name type="scientific">Syphacia muris</name>
    <dbReference type="NCBI Taxonomy" id="451379"/>
    <lineage>
        <taxon>Eukaryota</taxon>
        <taxon>Metazoa</taxon>
        <taxon>Ecdysozoa</taxon>
        <taxon>Nematoda</taxon>
        <taxon>Chromadorea</taxon>
        <taxon>Rhabditida</taxon>
        <taxon>Spirurina</taxon>
        <taxon>Oxyuridomorpha</taxon>
        <taxon>Oxyuroidea</taxon>
        <taxon>Oxyuridae</taxon>
        <taxon>Syphacia</taxon>
    </lineage>
</organism>
<evidence type="ECO:0000313" key="2">
    <source>
        <dbReference type="Proteomes" id="UP000046393"/>
    </source>
</evidence>
<dbReference type="Proteomes" id="UP000046393">
    <property type="component" value="Unplaced"/>
</dbReference>